<keyword evidence="3" id="KW-1185">Reference proteome</keyword>
<dbReference type="VEuPathDB" id="FungiDB:TRICI_002965"/>
<dbReference type="Proteomes" id="UP000761534">
    <property type="component" value="Unassembled WGS sequence"/>
</dbReference>
<evidence type="ECO:0000256" key="1">
    <source>
        <dbReference type="SAM" id="MobiDB-lite"/>
    </source>
</evidence>
<dbReference type="EMBL" id="SWFS01000205">
    <property type="protein sequence ID" value="KAA8914208.1"/>
    <property type="molecule type" value="Genomic_DNA"/>
</dbReference>
<protein>
    <submittedName>
        <fullName evidence="2">Uncharacterized protein</fullName>
    </submittedName>
</protein>
<reference evidence="2" key="1">
    <citation type="journal article" date="2019" name="G3 (Bethesda)">
        <title>Genome Assemblies of Two Rare Opportunistic Yeast Pathogens: Diutina rugosa (syn. Candida rugosa) and Trichomonascus ciferrii (syn. Candida ciferrii).</title>
        <authorList>
            <person name="Mixao V."/>
            <person name="Saus E."/>
            <person name="Hansen A.P."/>
            <person name="Lass-Florl C."/>
            <person name="Gabaldon T."/>
        </authorList>
    </citation>
    <scope>NUCLEOTIDE SEQUENCE</scope>
    <source>
        <strain evidence="2">CBS 4856</strain>
    </source>
</reference>
<comment type="caution">
    <text evidence="2">The sequence shown here is derived from an EMBL/GenBank/DDBJ whole genome shotgun (WGS) entry which is preliminary data.</text>
</comment>
<feature type="region of interest" description="Disordered" evidence="1">
    <location>
        <begin position="1"/>
        <end position="79"/>
    </location>
</feature>
<proteinExistence type="predicted"/>
<dbReference type="AlphaFoldDB" id="A0A642V529"/>
<evidence type="ECO:0000313" key="2">
    <source>
        <dbReference type="EMBL" id="KAA8914208.1"/>
    </source>
</evidence>
<organism evidence="2 3">
    <name type="scientific">Trichomonascus ciferrii</name>
    <dbReference type="NCBI Taxonomy" id="44093"/>
    <lineage>
        <taxon>Eukaryota</taxon>
        <taxon>Fungi</taxon>
        <taxon>Dikarya</taxon>
        <taxon>Ascomycota</taxon>
        <taxon>Saccharomycotina</taxon>
        <taxon>Dipodascomycetes</taxon>
        <taxon>Dipodascales</taxon>
        <taxon>Trichomonascaceae</taxon>
        <taxon>Trichomonascus</taxon>
        <taxon>Trichomonascus ciferrii complex</taxon>
    </lineage>
</organism>
<gene>
    <name evidence="2" type="ORF">TRICI_002965</name>
</gene>
<sequence length="137" mass="14991">MSFNQWQEDLDSSFPRLNTMTPRQKVGTGNGGYIQPPPIQSNAATSGGLYPTIPSTSGPVKSSPARGLAGPSPSATNQQKINNIGTLSVSELKKQTKPLDLASTFVESYLEKDQKYPDLDRIIMRKLDLYKEENSLC</sequence>
<evidence type="ECO:0000313" key="3">
    <source>
        <dbReference type="Proteomes" id="UP000761534"/>
    </source>
</evidence>
<name>A0A642V529_9ASCO</name>
<accession>A0A642V529</accession>